<dbReference type="PANTHER" id="PTHR23501:SF47">
    <property type="entry name" value="VACUOLAR BASIC AMINO ACID TRANSPORTER 1"/>
    <property type="match status" value="1"/>
</dbReference>
<evidence type="ECO:0000256" key="5">
    <source>
        <dbReference type="ARBA" id="ARBA00023136"/>
    </source>
</evidence>
<dbReference type="OrthoDB" id="10021397at2759"/>
<feature type="transmembrane region" description="Helical" evidence="6">
    <location>
        <begin position="301"/>
        <end position="321"/>
    </location>
</feature>
<dbReference type="InterPro" id="IPR020846">
    <property type="entry name" value="MFS_dom"/>
</dbReference>
<keyword evidence="5 6" id="KW-0472">Membrane</keyword>
<dbReference type="Gene3D" id="1.20.1250.20">
    <property type="entry name" value="MFS general substrate transporter like domains"/>
    <property type="match status" value="1"/>
</dbReference>
<dbReference type="GO" id="GO:0015174">
    <property type="term" value="F:basic amino acid transmembrane transporter activity"/>
    <property type="evidence" value="ECO:0007669"/>
    <property type="project" value="TreeGrafter"/>
</dbReference>
<feature type="transmembrane region" description="Helical" evidence="6">
    <location>
        <begin position="464"/>
        <end position="485"/>
    </location>
</feature>
<dbReference type="AlphaFoldDB" id="A0A1E5RHT6"/>
<feature type="transmembrane region" description="Helical" evidence="6">
    <location>
        <begin position="375"/>
        <end position="397"/>
    </location>
</feature>
<reference evidence="9" key="1">
    <citation type="journal article" date="2016" name="Genome Announc.">
        <title>Genome sequences of three species of Hanseniaspora isolated from spontaneous wine fermentations.</title>
        <authorList>
            <person name="Sternes P.R."/>
            <person name="Lee D."/>
            <person name="Kutyna D.R."/>
            <person name="Borneman A.R."/>
        </authorList>
    </citation>
    <scope>NUCLEOTIDE SEQUENCE [LARGE SCALE GENOMIC DNA]</scope>
    <source>
        <strain evidence="9">AWRI3579</strain>
    </source>
</reference>
<dbReference type="FunCoup" id="A0A1E5RHT6">
    <property type="interactions" value="17"/>
</dbReference>
<dbReference type="InParanoid" id="A0A1E5RHT6"/>
<feature type="transmembrane region" description="Helical" evidence="6">
    <location>
        <begin position="265"/>
        <end position="289"/>
    </location>
</feature>
<evidence type="ECO:0000256" key="6">
    <source>
        <dbReference type="SAM" id="Phobius"/>
    </source>
</evidence>
<gene>
    <name evidence="8" type="ORF">AWRI3579_g1443</name>
</gene>
<dbReference type="Pfam" id="PF07690">
    <property type="entry name" value="MFS_1"/>
    <property type="match status" value="1"/>
</dbReference>
<organism evidence="8 9">
    <name type="scientific">Hanseniaspora osmophila</name>
    <dbReference type="NCBI Taxonomy" id="56408"/>
    <lineage>
        <taxon>Eukaryota</taxon>
        <taxon>Fungi</taxon>
        <taxon>Dikarya</taxon>
        <taxon>Ascomycota</taxon>
        <taxon>Saccharomycotina</taxon>
        <taxon>Saccharomycetes</taxon>
        <taxon>Saccharomycodales</taxon>
        <taxon>Saccharomycodaceae</taxon>
        <taxon>Hanseniaspora</taxon>
    </lineage>
</organism>
<evidence type="ECO:0000256" key="3">
    <source>
        <dbReference type="ARBA" id="ARBA00022692"/>
    </source>
</evidence>
<evidence type="ECO:0000313" key="8">
    <source>
        <dbReference type="EMBL" id="OEJ86436.1"/>
    </source>
</evidence>
<dbReference type="Proteomes" id="UP000095728">
    <property type="component" value="Unassembled WGS sequence"/>
</dbReference>
<dbReference type="SUPFAM" id="SSF103473">
    <property type="entry name" value="MFS general substrate transporter"/>
    <property type="match status" value="1"/>
</dbReference>
<accession>A0A1E5RHT6</accession>
<comment type="subcellular location">
    <subcellularLocation>
        <location evidence="1">Membrane</location>
        <topology evidence="1">Multi-pass membrane protein</topology>
    </subcellularLocation>
</comment>
<feature type="transmembrane region" description="Helical" evidence="6">
    <location>
        <begin position="426"/>
        <end position="452"/>
    </location>
</feature>
<feature type="domain" description="Major facilitator superfamily (MFS) profile" evidence="7">
    <location>
        <begin position="47"/>
        <end position="562"/>
    </location>
</feature>
<feature type="transmembrane region" description="Helical" evidence="6">
    <location>
        <begin position="173"/>
        <end position="193"/>
    </location>
</feature>
<evidence type="ECO:0000256" key="2">
    <source>
        <dbReference type="ARBA" id="ARBA00008335"/>
    </source>
</evidence>
<keyword evidence="9" id="KW-1185">Reference proteome</keyword>
<dbReference type="GO" id="GO:0000329">
    <property type="term" value="C:fungal-type vacuole membrane"/>
    <property type="evidence" value="ECO:0007669"/>
    <property type="project" value="TreeGrafter"/>
</dbReference>
<comment type="similarity">
    <text evidence="2">Belongs to the major facilitator superfamily.</text>
</comment>
<name>A0A1E5RHT6_9ASCO</name>
<feature type="transmembrane region" description="Helical" evidence="6">
    <location>
        <begin position="537"/>
        <end position="558"/>
    </location>
</feature>
<dbReference type="InterPro" id="IPR011701">
    <property type="entry name" value="MFS"/>
</dbReference>
<keyword evidence="3 6" id="KW-0812">Transmembrane</keyword>
<feature type="transmembrane region" description="Helical" evidence="6">
    <location>
        <begin position="199"/>
        <end position="220"/>
    </location>
</feature>
<proteinExistence type="inferred from homology"/>
<evidence type="ECO:0000259" key="7">
    <source>
        <dbReference type="PROSITE" id="PS50850"/>
    </source>
</evidence>
<evidence type="ECO:0000256" key="4">
    <source>
        <dbReference type="ARBA" id="ARBA00022989"/>
    </source>
</evidence>
<feature type="transmembrane region" description="Helical" evidence="6">
    <location>
        <begin position="341"/>
        <end position="363"/>
    </location>
</feature>
<dbReference type="EMBL" id="LPNM01000006">
    <property type="protein sequence ID" value="OEJ86436.1"/>
    <property type="molecule type" value="Genomic_DNA"/>
</dbReference>
<sequence length="575" mass="64088">MRTDENTPLIVRPELSDITEEVEETANFEELENEYQAFNLNLPKAPILIALWLGSFLASLDNTVVANMMNVVSEEFHQSEQKQWIATSFLLTNTAFQPLYGKLSDLTGRKFALLCAHFFFGIGCFLTIFANSVEQFSIARAICGIGAGGLNAVSSIVVSDICTAKDRGFYQGYANLVFAGGQYLGAPLGGFLIDAFGWRFVFAVQIPMILICFVLTWTNVNIKLAHVPKKGRFSFENLSKIDLGGSLSLIVVIGGILILTSDTSIGISNSCVVLITLASCVVFLMNELYWCKERILPFQDLWGKFGVISLLTLTSSFVAFGEIFRKPVYLQLIQNFTNSDVGVYTIFTSFASPLASFVTGWILKKTSMNLEYCSYLLIASSFIFQVFGLGLESWFLYNLPPNVGNHATTATAVQFFLDNSKVYWKFILVFTTCLSYYGYCTLLVATLVSIVFSVEKSQQATFIGLFYLWRSIGNVLGASLTLTVFEKCLDVSLFKYFKNIDDLSVYKKLIHDSSLIRKILDGQMLIDVLHIYNNSIIVAYFPSIFVVAISIVIALVFIKVTQKQMADEDFKEVSA</sequence>
<feature type="transmembrane region" description="Helical" evidence="6">
    <location>
        <begin position="111"/>
        <end position="132"/>
    </location>
</feature>
<evidence type="ECO:0000313" key="9">
    <source>
        <dbReference type="Proteomes" id="UP000095728"/>
    </source>
</evidence>
<evidence type="ECO:0000256" key="1">
    <source>
        <dbReference type="ARBA" id="ARBA00004141"/>
    </source>
</evidence>
<feature type="transmembrane region" description="Helical" evidence="6">
    <location>
        <begin position="241"/>
        <end position="259"/>
    </location>
</feature>
<dbReference type="PROSITE" id="PS50850">
    <property type="entry name" value="MFS"/>
    <property type="match status" value="1"/>
</dbReference>
<comment type="caution">
    <text evidence="8">The sequence shown here is derived from an EMBL/GenBank/DDBJ whole genome shotgun (WGS) entry which is preliminary data.</text>
</comment>
<keyword evidence="4 6" id="KW-1133">Transmembrane helix</keyword>
<protein>
    <submittedName>
        <fullName evidence="8">Vacuolar basic amino acid transporter 1</fullName>
    </submittedName>
</protein>
<feature type="transmembrane region" description="Helical" evidence="6">
    <location>
        <begin position="138"/>
        <end position="161"/>
    </location>
</feature>
<dbReference type="PANTHER" id="PTHR23501">
    <property type="entry name" value="MAJOR FACILITATOR SUPERFAMILY"/>
    <property type="match status" value="1"/>
</dbReference>
<dbReference type="InterPro" id="IPR036259">
    <property type="entry name" value="MFS_trans_sf"/>
</dbReference>